<organism evidence="8 9">
    <name type="scientific">Hyaloscypha bicolor E</name>
    <dbReference type="NCBI Taxonomy" id="1095630"/>
    <lineage>
        <taxon>Eukaryota</taxon>
        <taxon>Fungi</taxon>
        <taxon>Dikarya</taxon>
        <taxon>Ascomycota</taxon>
        <taxon>Pezizomycotina</taxon>
        <taxon>Leotiomycetes</taxon>
        <taxon>Helotiales</taxon>
        <taxon>Hyaloscyphaceae</taxon>
        <taxon>Hyaloscypha</taxon>
        <taxon>Hyaloscypha bicolor</taxon>
    </lineage>
</organism>
<dbReference type="OrthoDB" id="5086500at2759"/>
<feature type="region of interest" description="Disordered" evidence="7">
    <location>
        <begin position="108"/>
        <end position="164"/>
    </location>
</feature>
<feature type="compositionally biased region" description="Polar residues" evidence="7">
    <location>
        <begin position="125"/>
        <end position="136"/>
    </location>
</feature>
<dbReference type="AlphaFoldDB" id="A0A2J6SED0"/>
<reference evidence="8 9" key="1">
    <citation type="submission" date="2016-04" db="EMBL/GenBank/DDBJ databases">
        <title>A degradative enzymes factory behind the ericoid mycorrhizal symbiosis.</title>
        <authorList>
            <consortium name="DOE Joint Genome Institute"/>
            <person name="Martino E."/>
            <person name="Morin E."/>
            <person name="Grelet G."/>
            <person name="Kuo A."/>
            <person name="Kohler A."/>
            <person name="Daghino S."/>
            <person name="Barry K."/>
            <person name="Choi C."/>
            <person name="Cichocki N."/>
            <person name="Clum A."/>
            <person name="Copeland A."/>
            <person name="Hainaut M."/>
            <person name="Haridas S."/>
            <person name="Labutti K."/>
            <person name="Lindquist E."/>
            <person name="Lipzen A."/>
            <person name="Khouja H.-R."/>
            <person name="Murat C."/>
            <person name="Ohm R."/>
            <person name="Olson A."/>
            <person name="Spatafora J."/>
            <person name="Veneault-Fourrey C."/>
            <person name="Henrissat B."/>
            <person name="Grigoriev I."/>
            <person name="Martin F."/>
            <person name="Perotto S."/>
        </authorList>
    </citation>
    <scope>NUCLEOTIDE SEQUENCE [LARGE SCALE GENOMIC DNA]</scope>
    <source>
        <strain evidence="8 9">E</strain>
    </source>
</reference>
<evidence type="ECO:0000256" key="2">
    <source>
        <dbReference type="ARBA" id="ARBA00004240"/>
    </source>
</evidence>
<evidence type="ECO:0008006" key="10">
    <source>
        <dbReference type="Google" id="ProtNLM"/>
    </source>
</evidence>
<evidence type="ECO:0000256" key="7">
    <source>
        <dbReference type="SAM" id="MobiDB-lite"/>
    </source>
</evidence>
<keyword evidence="6" id="KW-0472">Membrane</keyword>
<dbReference type="SUPFAM" id="SSF53474">
    <property type="entry name" value="alpha/beta-Hydrolases"/>
    <property type="match status" value="1"/>
</dbReference>
<dbReference type="Gene3D" id="3.40.50.1820">
    <property type="entry name" value="alpha/beta hydrolase"/>
    <property type="match status" value="1"/>
</dbReference>
<evidence type="ECO:0000256" key="1">
    <source>
        <dbReference type="ARBA" id="ARBA00004173"/>
    </source>
</evidence>
<feature type="compositionally biased region" description="Polar residues" evidence="7">
    <location>
        <begin position="150"/>
        <end position="164"/>
    </location>
</feature>
<keyword evidence="9" id="KW-1185">Reference proteome</keyword>
<dbReference type="InParanoid" id="A0A2J6SED0"/>
<keyword evidence="4" id="KW-0256">Endoplasmic reticulum</keyword>
<sequence>MEMDQQPLDVETSAEEVLKSWETRDREFEKDESSTLAQHNLDESSTRTKITHVEAFGFGFIGGVLSVAYGSWGSQPAALLVMQFSFRAKERSRRYQSSEISIRFESRSHSSTRLPSVGPPIVQSWHPTNNRKTPSLTDPLKGNRSHAPPSASTSALNPSQSARQSPWPIQEFWIRGRTWSRKTSHDAHEVLWSVTEAEGSVTGISEPIRLAVIVTYPGPFLAVVDVKATTGFGLKMRNLPWSRDDPLLFDGQTAKGKSPPASDFHAMNDEEILRYISDPDISSPGASLALSKSLDNQSKTLKQSTAAVKAGSASRKVYRVRGLPLFWSRPFFIGIVSASIAVREDSARVHSYTQNPYRPERMAIVSLDSHGEVLTPNTKMEWLIQVKLPNQEATPKKLHEKPIQLIFDSHFYGFSELGLLSTYTSARIADIIAIPGLGGHAYGSFKERGGMHMWLEDSLPSDLQKSVQEALKLGPARILIYGYDTHLENSQSFQTIQDLAGQLRMSLRAIRQATLCMRPIIFVGHSLGGILIKQASFYLLILLSKGDEIDQCNFKSTRGALFFGVPNCGMENTSLVTMMEAQANRDFINSLSIGSPFIKQQSESFPPLFDFRDSIIFSFYETRVTPTATMVNGKLAMNGDLMVLVDKDSATHGRPWEMDSRFVIAIDRNHSDLVKFERYSDDYERVLACIRLLLENSADIVSRRFNDCPPP</sequence>
<protein>
    <recommendedName>
        <fullName evidence="10">DUF676 domain-containing protein</fullName>
    </recommendedName>
</protein>
<gene>
    <name evidence="8" type="ORF">K444DRAFT_605753</name>
</gene>
<comment type="subcellular location">
    <subcellularLocation>
        <location evidence="2">Endoplasmic reticulum</location>
    </subcellularLocation>
    <subcellularLocation>
        <location evidence="3">Membrane</location>
    </subcellularLocation>
    <subcellularLocation>
        <location evidence="1">Mitochondrion</location>
    </subcellularLocation>
</comment>
<keyword evidence="5" id="KW-0496">Mitochondrion</keyword>
<evidence type="ECO:0000313" key="9">
    <source>
        <dbReference type="Proteomes" id="UP000235371"/>
    </source>
</evidence>
<dbReference type="GO" id="GO:0005739">
    <property type="term" value="C:mitochondrion"/>
    <property type="evidence" value="ECO:0007669"/>
    <property type="project" value="UniProtKB-SubCell"/>
</dbReference>
<dbReference type="RefSeq" id="XP_024726029.1">
    <property type="nucleotide sequence ID" value="XM_024878873.1"/>
</dbReference>
<evidence type="ECO:0000256" key="5">
    <source>
        <dbReference type="ARBA" id="ARBA00023128"/>
    </source>
</evidence>
<dbReference type="PANTHER" id="PTHR48182">
    <property type="entry name" value="PROTEIN SERAC1"/>
    <property type="match status" value="1"/>
</dbReference>
<dbReference type="PANTHER" id="PTHR48182:SF2">
    <property type="entry name" value="PROTEIN SERAC1"/>
    <property type="match status" value="1"/>
</dbReference>
<dbReference type="GeneID" id="36586950"/>
<proteinExistence type="predicted"/>
<dbReference type="EMBL" id="KZ613936">
    <property type="protein sequence ID" value="PMD49125.1"/>
    <property type="molecule type" value="Genomic_DNA"/>
</dbReference>
<evidence type="ECO:0000256" key="6">
    <source>
        <dbReference type="ARBA" id="ARBA00023136"/>
    </source>
</evidence>
<name>A0A2J6SED0_9HELO</name>
<evidence type="ECO:0000313" key="8">
    <source>
        <dbReference type="EMBL" id="PMD49125.1"/>
    </source>
</evidence>
<evidence type="ECO:0000256" key="4">
    <source>
        <dbReference type="ARBA" id="ARBA00022824"/>
    </source>
</evidence>
<dbReference type="InterPro" id="IPR052374">
    <property type="entry name" value="SERAC1"/>
</dbReference>
<dbReference type="InterPro" id="IPR029058">
    <property type="entry name" value="AB_hydrolase_fold"/>
</dbReference>
<dbReference type="GO" id="GO:0016020">
    <property type="term" value="C:membrane"/>
    <property type="evidence" value="ECO:0007669"/>
    <property type="project" value="UniProtKB-SubCell"/>
</dbReference>
<evidence type="ECO:0000256" key="3">
    <source>
        <dbReference type="ARBA" id="ARBA00004370"/>
    </source>
</evidence>
<dbReference type="GO" id="GO:0005783">
    <property type="term" value="C:endoplasmic reticulum"/>
    <property type="evidence" value="ECO:0007669"/>
    <property type="project" value="UniProtKB-SubCell"/>
</dbReference>
<accession>A0A2J6SED0</accession>
<dbReference type="Proteomes" id="UP000235371">
    <property type="component" value="Unassembled WGS sequence"/>
</dbReference>